<dbReference type="InterPro" id="IPR000719">
    <property type="entry name" value="Prot_kinase_dom"/>
</dbReference>
<dbReference type="InterPro" id="IPR001245">
    <property type="entry name" value="Ser-Thr/Tyr_kinase_cat_dom"/>
</dbReference>
<comment type="caution">
    <text evidence="2">The sequence shown here is derived from an EMBL/GenBank/DDBJ whole genome shotgun (WGS) entry which is preliminary data.</text>
</comment>
<dbReference type="InterPro" id="IPR011009">
    <property type="entry name" value="Kinase-like_dom_sf"/>
</dbReference>
<dbReference type="SUPFAM" id="SSF56112">
    <property type="entry name" value="Protein kinase-like (PK-like)"/>
    <property type="match status" value="1"/>
</dbReference>
<dbReference type="OMA" id="YMCLGSL"/>
<proteinExistence type="predicted"/>
<evidence type="ECO:0000259" key="1">
    <source>
        <dbReference type="PROSITE" id="PS50011"/>
    </source>
</evidence>
<dbReference type="PANTHER" id="PTHR48007:SF23">
    <property type="entry name" value="PROTEIN KINASE DOMAIN-CONTAINING PROTEIN"/>
    <property type="match status" value="1"/>
</dbReference>
<protein>
    <submittedName>
        <fullName evidence="2">Protein kinase, catalytic domain-containing protein</fullName>
    </submittedName>
</protein>
<sequence>MFILCGLYRAITFISTKVAKSTNTKVTNPTPISLEVKVRLPTRVIFGDDQTLRRFDPSELVQLPKNRLGEGSLGTLYKVVLDCGLTITIRRIRKEITSVGDFEYWVRQQITLGAAKAVASIHSRFTETGEPLVCGVIKSSNFLLQADFSPRLSSYETPYFISPSTIIRRNCGRMAPELTRTRRISKSFTQASDVYSFGILMLELISGKKPSVTNLGQYVAEKRKREGPKGVPDKRMSDVTENVSLMIIIAGHCLSSDPKQRPSMGRIVEMIQAALE</sequence>
<dbReference type="GO" id="GO:0005524">
    <property type="term" value="F:ATP binding"/>
    <property type="evidence" value="ECO:0007669"/>
    <property type="project" value="InterPro"/>
</dbReference>
<evidence type="ECO:0000313" key="2">
    <source>
        <dbReference type="EMBL" id="KVH93270.1"/>
    </source>
</evidence>
<dbReference type="Pfam" id="PF07714">
    <property type="entry name" value="PK_Tyr_Ser-Thr"/>
    <property type="match status" value="1"/>
</dbReference>
<keyword evidence="2" id="KW-0418">Kinase</keyword>
<organism evidence="2 3">
    <name type="scientific">Cynara cardunculus var. scolymus</name>
    <name type="common">Globe artichoke</name>
    <name type="synonym">Cynara scolymus</name>
    <dbReference type="NCBI Taxonomy" id="59895"/>
    <lineage>
        <taxon>Eukaryota</taxon>
        <taxon>Viridiplantae</taxon>
        <taxon>Streptophyta</taxon>
        <taxon>Embryophyta</taxon>
        <taxon>Tracheophyta</taxon>
        <taxon>Spermatophyta</taxon>
        <taxon>Magnoliopsida</taxon>
        <taxon>eudicotyledons</taxon>
        <taxon>Gunneridae</taxon>
        <taxon>Pentapetalae</taxon>
        <taxon>asterids</taxon>
        <taxon>campanulids</taxon>
        <taxon>Asterales</taxon>
        <taxon>Asteraceae</taxon>
        <taxon>Carduoideae</taxon>
        <taxon>Cardueae</taxon>
        <taxon>Carduinae</taxon>
        <taxon>Cynara</taxon>
    </lineage>
</organism>
<dbReference type="AlphaFoldDB" id="A0A103XM84"/>
<reference evidence="2 3" key="1">
    <citation type="journal article" date="2016" name="Sci. Rep.">
        <title>The genome sequence of the outbreeding globe artichoke constructed de novo incorporating a phase-aware low-pass sequencing strategy of F1 progeny.</title>
        <authorList>
            <person name="Scaglione D."/>
            <person name="Reyes-Chin-Wo S."/>
            <person name="Acquadro A."/>
            <person name="Froenicke L."/>
            <person name="Portis E."/>
            <person name="Beitel C."/>
            <person name="Tirone M."/>
            <person name="Mauro R."/>
            <person name="Lo Monaco A."/>
            <person name="Mauromicale G."/>
            <person name="Faccioli P."/>
            <person name="Cattivelli L."/>
            <person name="Rieseberg L."/>
            <person name="Michelmore R."/>
            <person name="Lanteri S."/>
        </authorList>
    </citation>
    <scope>NUCLEOTIDE SEQUENCE [LARGE SCALE GENOMIC DNA]</scope>
    <source>
        <strain evidence="2">2C</strain>
    </source>
</reference>
<dbReference type="PANTHER" id="PTHR48007">
    <property type="entry name" value="LEUCINE-RICH REPEAT RECEPTOR-LIKE PROTEIN KINASE PXC1"/>
    <property type="match status" value="1"/>
</dbReference>
<keyword evidence="3" id="KW-1185">Reference proteome</keyword>
<dbReference type="EMBL" id="LEKV01004787">
    <property type="protein sequence ID" value="KVH93270.1"/>
    <property type="molecule type" value="Genomic_DNA"/>
</dbReference>
<dbReference type="Gene3D" id="1.10.510.10">
    <property type="entry name" value="Transferase(Phosphotransferase) domain 1"/>
    <property type="match status" value="1"/>
</dbReference>
<name>A0A103XM84_CYNCS</name>
<keyword evidence="2" id="KW-0808">Transferase</keyword>
<feature type="domain" description="Protein kinase" evidence="1">
    <location>
        <begin position="1"/>
        <end position="275"/>
    </location>
</feature>
<dbReference type="PROSITE" id="PS50011">
    <property type="entry name" value="PROTEIN_KINASE_DOM"/>
    <property type="match status" value="1"/>
</dbReference>
<gene>
    <name evidence="2" type="ORF">Ccrd_004684</name>
</gene>
<accession>A0A103XM84</accession>
<evidence type="ECO:0000313" key="3">
    <source>
        <dbReference type="Proteomes" id="UP000243975"/>
    </source>
</evidence>
<dbReference type="InterPro" id="IPR046959">
    <property type="entry name" value="PRK1-6/SRF4-like"/>
</dbReference>
<dbReference type="Proteomes" id="UP000243975">
    <property type="component" value="Unassembled WGS sequence"/>
</dbReference>
<dbReference type="GO" id="GO:0004672">
    <property type="term" value="F:protein kinase activity"/>
    <property type="evidence" value="ECO:0007669"/>
    <property type="project" value="InterPro"/>
</dbReference>
<dbReference type="Gramene" id="KVH93270">
    <property type="protein sequence ID" value="KVH93270"/>
    <property type="gene ID" value="Ccrd_004684"/>
</dbReference>